<dbReference type="PROSITE" id="PS50166">
    <property type="entry name" value="IMPORTIN_B_NT"/>
    <property type="match status" value="1"/>
</dbReference>
<dbReference type="InterPro" id="IPR016024">
    <property type="entry name" value="ARM-type_fold"/>
</dbReference>
<dbReference type="GO" id="GO:0006606">
    <property type="term" value="P:protein import into nucleus"/>
    <property type="evidence" value="ECO:0007669"/>
    <property type="project" value="TreeGrafter"/>
</dbReference>
<dbReference type="Gene3D" id="1.25.10.10">
    <property type="entry name" value="Leucine-rich Repeat Variant"/>
    <property type="match status" value="1"/>
</dbReference>
<comment type="similarity">
    <text evidence="2">Belongs to the importin beta family.</text>
</comment>
<dbReference type="GO" id="GO:0005634">
    <property type="term" value="C:nucleus"/>
    <property type="evidence" value="ECO:0007669"/>
    <property type="project" value="UniProtKB-SubCell"/>
</dbReference>
<dbReference type="Proteomes" id="UP001151518">
    <property type="component" value="Unassembled WGS sequence"/>
</dbReference>
<dbReference type="EMBL" id="JANBTW010000012">
    <property type="protein sequence ID" value="KAJ2679400.1"/>
    <property type="molecule type" value="Genomic_DNA"/>
</dbReference>
<proteinExistence type="inferred from homology"/>
<evidence type="ECO:0000259" key="7">
    <source>
        <dbReference type="PROSITE" id="PS50166"/>
    </source>
</evidence>
<dbReference type="Pfam" id="PF08389">
    <property type="entry name" value="Xpo1"/>
    <property type="match status" value="1"/>
</dbReference>
<evidence type="ECO:0000256" key="5">
    <source>
        <dbReference type="ARBA" id="ARBA00022927"/>
    </source>
</evidence>
<keyword evidence="3" id="KW-0813">Transport</keyword>
<dbReference type="Pfam" id="PF24140">
    <property type="entry name" value="TPR_TNPO3_IPO13_3rd"/>
    <property type="match status" value="1"/>
</dbReference>
<dbReference type="AlphaFoldDB" id="A0A9W8G5W2"/>
<organism evidence="8 9">
    <name type="scientific">Coemansia spiralis</name>
    <dbReference type="NCBI Taxonomy" id="417178"/>
    <lineage>
        <taxon>Eukaryota</taxon>
        <taxon>Fungi</taxon>
        <taxon>Fungi incertae sedis</taxon>
        <taxon>Zoopagomycota</taxon>
        <taxon>Kickxellomycotina</taxon>
        <taxon>Kickxellomycetes</taxon>
        <taxon>Kickxellales</taxon>
        <taxon>Kickxellaceae</taxon>
        <taxon>Coemansia</taxon>
    </lineage>
</organism>
<keyword evidence="6" id="KW-0539">Nucleus</keyword>
<accession>A0A9W8G5W2</accession>
<protein>
    <recommendedName>
        <fullName evidence="7">Importin N-terminal domain-containing protein</fullName>
    </recommendedName>
</protein>
<dbReference type="InterPro" id="IPR011989">
    <property type="entry name" value="ARM-like"/>
</dbReference>
<dbReference type="InterPro" id="IPR057942">
    <property type="entry name" value="TPR_TNPO3_IPO13_3rd"/>
</dbReference>
<dbReference type="Pfam" id="PF18806">
    <property type="entry name" value="Importin_rep_3"/>
    <property type="match status" value="1"/>
</dbReference>
<comment type="caution">
    <text evidence="8">The sequence shown here is derived from an EMBL/GenBank/DDBJ whole genome shotgun (WGS) entry which is preliminary data.</text>
</comment>
<dbReference type="InterPro" id="IPR051345">
    <property type="entry name" value="Importin_beta-like_NTR"/>
</dbReference>
<evidence type="ECO:0000256" key="2">
    <source>
        <dbReference type="ARBA" id="ARBA00007991"/>
    </source>
</evidence>
<evidence type="ECO:0000256" key="4">
    <source>
        <dbReference type="ARBA" id="ARBA00022737"/>
    </source>
</evidence>
<comment type="subcellular location">
    <subcellularLocation>
        <location evidence="1">Nucleus</location>
    </subcellularLocation>
</comment>
<dbReference type="GO" id="GO:0005737">
    <property type="term" value="C:cytoplasm"/>
    <property type="evidence" value="ECO:0007669"/>
    <property type="project" value="TreeGrafter"/>
</dbReference>
<keyword evidence="5" id="KW-0653">Protein transport</keyword>
<evidence type="ECO:0000256" key="6">
    <source>
        <dbReference type="ARBA" id="ARBA00023242"/>
    </source>
</evidence>
<dbReference type="InterPro" id="IPR040520">
    <property type="entry name" value="Importin_rep_3"/>
</dbReference>
<gene>
    <name evidence="8" type="ORF">GGI25_001535</name>
</gene>
<evidence type="ECO:0000256" key="3">
    <source>
        <dbReference type="ARBA" id="ARBA00022448"/>
    </source>
</evidence>
<dbReference type="SUPFAM" id="SSF48371">
    <property type="entry name" value="ARM repeat"/>
    <property type="match status" value="1"/>
</dbReference>
<dbReference type="GO" id="GO:0031267">
    <property type="term" value="F:small GTPase binding"/>
    <property type="evidence" value="ECO:0007669"/>
    <property type="project" value="InterPro"/>
</dbReference>
<dbReference type="InterPro" id="IPR001494">
    <property type="entry name" value="Importin-beta_N"/>
</dbReference>
<feature type="domain" description="Importin N-terminal" evidence="7">
    <location>
        <begin position="22"/>
        <end position="87"/>
    </location>
</feature>
<keyword evidence="4" id="KW-0677">Repeat</keyword>
<dbReference type="PANTHER" id="PTHR12363">
    <property type="entry name" value="TRANSPORTIN 3 AND IMPORTIN 13"/>
    <property type="match status" value="1"/>
</dbReference>
<dbReference type="PANTHER" id="PTHR12363:SF33">
    <property type="entry name" value="IMPORTIN-13"/>
    <property type="match status" value="1"/>
</dbReference>
<name>A0A9W8G5W2_9FUNG</name>
<evidence type="ECO:0000313" key="9">
    <source>
        <dbReference type="Proteomes" id="UP001151518"/>
    </source>
</evidence>
<sequence>MALESIDLQAFAQALSVPTQEALEALPQFQRQPAAWQFAFDLLASSNVNCRFYGAHTLQVKVAKDWDTLDEERQHALRDELVRLVVEQSDAPLNVLSKINQTLASYALHAVPDICNNFLPTVINEIEERVRSSGKHARYAGYAVVDFLELLPEELNRASIGVTQHAKLIQDIKESLPDVLDILTSVVRGLPGSRTPSSAPEFAALVGQDPTWRARAWKAILQWLQFGISKDSLFVLLLDMSLQQLETMAEHQLHDSNQVDEDELNAAAAAVDDMTSNIHMAAKHTKTIGTLMLEKFGQPWFSTILELSIANGEDQRALQWGSMLVSFGETYTEFLIRKLTDPQLSEHVSTFLKIMLALSGFPGYHGITEDLSDQPLNFWYLLQETLVDFLYDAEDNPELSQTVASTQAAIKQVYIELLKVLVSKCAYPPTNIWMDADRDEREKFISYRREAADALLNTYYVLREDMLPLLIDEVISSMGSFALDRWQSLESLLFALKSIGEAVPETESTFLPRLFSADLLRQNFMPMLQASLGSDDRAAQWGLTSIKTSILSLIGAYGEWWKGHPELLPVAVPCVTSSLSQPPLVQAAVAAFRRICDSCRDQLTGATGSMVILACEVLLAGNTVPAREQQRIFESVAEVSMAQSPVNQIQSITPLILALSTALSKSASLLEDAPKVSSTSDLEPYLAPLLNHLRLVESLARGFQFSDEIEETALVGEPESKAALTFAAQCYRNSRELRDFRTTLLALMNREVSLEIWPRDLHTNMVQIDDSLLECILSIINNSAKRGPHVFAFEFGDIVAFIGNAWNTAIARVENATGVVIFGRRWSDQCPAFLQCISQLVVVFSTKANDWQLTRPDIAEADRLLGVVLTRVIDDVYAGISREADALTTAIEQQPVIAEYIFDLCTRVLQTRYELFVDLEPSSIGRLCDLGVQALSIPNRLALKPTAYFLTTLIRLSSSDGSSSGSGGSGSGDGAMRNSIAKRVAASKLLESLWHEYGAAWLRTTLAAIGGMHPRSLLPNLSELLFAMIRHHLTTIRQWMTELLSQPEFPSPFVDGSTKRQFLQQILATRSFTKAKGIINEFSIKCRNLQDTAYIG</sequence>
<dbReference type="Pfam" id="PF03810">
    <property type="entry name" value="IBN_N"/>
    <property type="match status" value="1"/>
</dbReference>
<reference evidence="8" key="1">
    <citation type="submission" date="2022-07" db="EMBL/GenBank/DDBJ databases">
        <title>Phylogenomic reconstructions and comparative analyses of Kickxellomycotina fungi.</title>
        <authorList>
            <person name="Reynolds N.K."/>
            <person name="Stajich J.E."/>
            <person name="Barry K."/>
            <person name="Grigoriev I.V."/>
            <person name="Crous P."/>
            <person name="Smith M.E."/>
        </authorList>
    </citation>
    <scope>NUCLEOTIDE SEQUENCE</scope>
    <source>
        <strain evidence="8">NRRL 3115</strain>
    </source>
</reference>
<dbReference type="InterPro" id="IPR013598">
    <property type="entry name" value="Exportin-1/Importin-b-like"/>
</dbReference>
<evidence type="ECO:0000256" key="1">
    <source>
        <dbReference type="ARBA" id="ARBA00004123"/>
    </source>
</evidence>
<dbReference type="SMART" id="SM00913">
    <property type="entry name" value="IBN_N"/>
    <property type="match status" value="1"/>
</dbReference>
<evidence type="ECO:0000313" key="8">
    <source>
        <dbReference type="EMBL" id="KAJ2679400.1"/>
    </source>
</evidence>
<dbReference type="OrthoDB" id="2016913at2759"/>